<feature type="domain" description="PAS" evidence="11">
    <location>
        <begin position="293"/>
        <end position="348"/>
    </location>
</feature>
<dbReference type="PROSITE" id="PS50113">
    <property type="entry name" value="PAC"/>
    <property type="match status" value="1"/>
</dbReference>
<comment type="subcellular location">
    <subcellularLocation>
        <location evidence="2">Cell inner membrane</location>
        <topology evidence="2">Multi-pass membrane protein</topology>
    </subcellularLocation>
</comment>
<dbReference type="NCBIfam" id="TIGR00229">
    <property type="entry name" value="sensory_box"/>
    <property type="match status" value="1"/>
</dbReference>
<dbReference type="InterPro" id="IPR003661">
    <property type="entry name" value="HisK_dim/P_dom"/>
</dbReference>
<keyword evidence="8" id="KW-0175">Coiled coil</keyword>
<dbReference type="Proteomes" id="UP001319121">
    <property type="component" value="Chromosome"/>
</dbReference>
<dbReference type="GO" id="GO:0005886">
    <property type="term" value="C:plasma membrane"/>
    <property type="evidence" value="ECO:0007669"/>
    <property type="project" value="UniProtKB-SubCell"/>
</dbReference>
<dbReference type="EC" id="2.7.13.3" evidence="3"/>
<reference evidence="13 14" key="1">
    <citation type="submission" date="2019-03" db="EMBL/GenBank/DDBJ databases">
        <title>Complete genome sequence of Ferrigenium kumadai strain An22, a microaerophilic iron-oxidizing bacterium isolated from a paddy field soil.</title>
        <authorList>
            <person name="Watanabe T."/>
            <person name="Asakawa S."/>
        </authorList>
    </citation>
    <scope>NUCLEOTIDE SEQUENCE [LARGE SCALE GENOMIC DNA]</scope>
    <source>
        <strain evidence="13 14">An22</strain>
    </source>
</reference>
<dbReference type="SUPFAM" id="SSF55785">
    <property type="entry name" value="PYP-like sensor domain (PAS domain)"/>
    <property type="match status" value="1"/>
</dbReference>
<keyword evidence="4" id="KW-0597">Phosphoprotein</keyword>
<keyword evidence="9" id="KW-0812">Transmembrane</keyword>
<evidence type="ECO:0000256" key="8">
    <source>
        <dbReference type="SAM" id="Coils"/>
    </source>
</evidence>
<feature type="coiled-coil region" evidence="8">
    <location>
        <begin position="400"/>
        <end position="438"/>
    </location>
</feature>
<dbReference type="InterPro" id="IPR013767">
    <property type="entry name" value="PAS_fold"/>
</dbReference>
<dbReference type="PROSITE" id="PS50112">
    <property type="entry name" value="PAS"/>
    <property type="match status" value="1"/>
</dbReference>
<dbReference type="GO" id="GO:0000156">
    <property type="term" value="F:phosphorelay response regulator activity"/>
    <property type="evidence" value="ECO:0007669"/>
    <property type="project" value="TreeGrafter"/>
</dbReference>
<feature type="transmembrane region" description="Helical" evidence="9">
    <location>
        <begin position="120"/>
        <end position="138"/>
    </location>
</feature>
<dbReference type="Pfam" id="PF17159">
    <property type="entry name" value="MASE3"/>
    <property type="match status" value="1"/>
</dbReference>
<evidence type="ECO:0000256" key="7">
    <source>
        <dbReference type="ARBA" id="ARBA00023136"/>
    </source>
</evidence>
<keyword evidence="9" id="KW-1133">Transmembrane helix</keyword>
<dbReference type="InterPro" id="IPR001610">
    <property type="entry name" value="PAC"/>
</dbReference>
<feature type="transmembrane region" description="Helical" evidence="9">
    <location>
        <begin position="20"/>
        <end position="41"/>
    </location>
</feature>
<evidence type="ECO:0000256" key="2">
    <source>
        <dbReference type="ARBA" id="ARBA00004429"/>
    </source>
</evidence>
<evidence type="ECO:0000259" key="12">
    <source>
        <dbReference type="PROSITE" id="PS50113"/>
    </source>
</evidence>
<dbReference type="Gene3D" id="1.10.287.130">
    <property type="match status" value="1"/>
</dbReference>
<dbReference type="InterPro" id="IPR035965">
    <property type="entry name" value="PAS-like_dom_sf"/>
</dbReference>
<keyword evidence="6" id="KW-0418">Kinase</keyword>
<sequence length="663" mass="73512">MPSDPRRLPYANPELRRMLWLLSGLTALFVFIWLAPALYTVQGMASYLPVHMFAETFSIVVAMLVFGVAWNAYSVERPGNIIILACALLAVGLVDFAHMLSFKGMPECITPSGPEKAINLWLSARLLAALALLAAALRPWLPLTEPRTRYWLLAGSLAIAVGVSWLGLAYPQAWPRTFIAGQGLTPFKIGAEYAIVAILLLPAVLFYRQARRPQTYDAASLFAATVITILSELSFTLYSDVADIFNLLGHFYKIVAYFFIYRAVFVASVREPFQRLDAEFAENRRIAKALQTVSLYTRSLIEASLDPLVTINAAGKITDVNHATEQVTGMSRAELIGTDFSDYFTDPDKARSGYQQVFLKGSVTDYLLALRHRDGHVTDVLYNASVYCDETGEVLGVFAAARDITERKKAEENLLALKNDLEIRVQERTTQLEAANQELEAFSYSVSHDLRTPLRAIDGFSGILLEDYADKLDDEGKRLLNVVRDNTVRMGQLIDDILKFSRAGRLELSYSAIDMEELARSVCEELQPAIAGHEVPVEIEHLPSAMGDRAMMRQVFVNLLSNAIKFSRSKEGAHVKVGGSIEGNEAIYFVQDNGVGFDMQYVGKLFGVFQRLHGITEFEGTGIGLAIVKRVVTRHGGRVWAEGKVGEGATVYFALPTREKEHG</sequence>
<dbReference type="Gene3D" id="3.30.565.10">
    <property type="entry name" value="Histidine kinase-like ATPase, C-terminal domain"/>
    <property type="match status" value="1"/>
</dbReference>
<dbReference type="InterPro" id="IPR036890">
    <property type="entry name" value="HATPase_C_sf"/>
</dbReference>
<dbReference type="RefSeq" id="WP_212784882.1">
    <property type="nucleotide sequence ID" value="NZ_AP019536.1"/>
</dbReference>
<evidence type="ECO:0000313" key="13">
    <source>
        <dbReference type="EMBL" id="BBI99640.1"/>
    </source>
</evidence>
<comment type="catalytic activity">
    <reaction evidence="1">
        <text>ATP + protein L-histidine = ADP + protein N-phospho-L-histidine.</text>
        <dbReference type="EC" id="2.7.13.3"/>
    </reaction>
</comment>
<evidence type="ECO:0000256" key="6">
    <source>
        <dbReference type="ARBA" id="ARBA00022777"/>
    </source>
</evidence>
<dbReference type="Pfam" id="PF02518">
    <property type="entry name" value="HATPase_c"/>
    <property type="match status" value="1"/>
</dbReference>
<feature type="transmembrane region" description="Helical" evidence="9">
    <location>
        <begin position="47"/>
        <end position="69"/>
    </location>
</feature>
<dbReference type="PROSITE" id="PS50109">
    <property type="entry name" value="HIS_KIN"/>
    <property type="match status" value="1"/>
</dbReference>
<feature type="transmembrane region" description="Helical" evidence="9">
    <location>
        <begin position="190"/>
        <end position="207"/>
    </location>
</feature>
<dbReference type="InterPro" id="IPR005467">
    <property type="entry name" value="His_kinase_dom"/>
</dbReference>
<evidence type="ECO:0000256" key="3">
    <source>
        <dbReference type="ARBA" id="ARBA00012438"/>
    </source>
</evidence>
<dbReference type="Pfam" id="PF00512">
    <property type="entry name" value="HisKA"/>
    <property type="match status" value="1"/>
</dbReference>
<dbReference type="InterPro" id="IPR000014">
    <property type="entry name" value="PAS"/>
</dbReference>
<feature type="transmembrane region" description="Helical" evidence="9">
    <location>
        <begin position="219"/>
        <end position="238"/>
    </location>
</feature>
<dbReference type="InterPro" id="IPR004358">
    <property type="entry name" value="Sig_transdc_His_kin-like_C"/>
</dbReference>
<evidence type="ECO:0000313" key="14">
    <source>
        <dbReference type="Proteomes" id="UP001319121"/>
    </source>
</evidence>
<evidence type="ECO:0000256" key="4">
    <source>
        <dbReference type="ARBA" id="ARBA00022553"/>
    </source>
</evidence>
<feature type="domain" description="Histidine kinase" evidence="10">
    <location>
        <begin position="445"/>
        <end position="659"/>
    </location>
</feature>
<organism evidence="13 14">
    <name type="scientific">Ferrigenium kumadai</name>
    <dbReference type="NCBI Taxonomy" id="1682490"/>
    <lineage>
        <taxon>Bacteria</taxon>
        <taxon>Pseudomonadati</taxon>
        <taxon>Pseudomonadota</taxon>
        <taxon>Betaproteobacteria</taxon>
        <taxon>Nitrosomonadales</taxon>
        <taxon>Gallionellaceae</taxon>
        <taxon>Ferrigenium</taxon>
    </lineage>
</organism>
<evidence type="ECO:0000259" key="11">
    <source>
        <dbReference type="PROSITE" id="PS50112"/>
    </source>
</evidence>
<dbReference type="GO" id="GO:0007234">
    <property type="term" value="P:osmosensory signaling via phosphorelay pathway"/>
    <property type="evidence" value="ECO:0007669"/>
    <property type="project" value="TreeGrafter"/>
</dbReference>
<evidence type="ECO:0000256" key="5">
    <source>
        <dbReference type="ARBA" id="ARBA00022679"/>
    </source>
</evidence>
<dbReference type="Pfam" id="PF00989">
    <property type="entry name" value="PAS"/>
    <property type="match status" value="1"/>
</dbReference>
<gene>
    <name evidence="13" type="ORF">FGKAn22_13330</name>
</gene>
<name>A0AAN1SYX5_9PROT</name>
<evidence type="ECO:0000256" key="1">
    <source>
        <dbReference type="ARBA" id="ARBA00000085"/>
    </source>
</evidence>
<feature type="transmembrane region" description="Helical" evidence="9">
    <location>
        <begin position="81"/>
        <end position="100"/>
    </location>
</feature>
<feature type="transmembrane region" description="Helical" evidence="9">
    <location>
        <begin position="150"/>
        <end position="170"/>
    </location>
</feature>
<protein>
    <recommendedName>
        <fullName evidence="3">histidine kinase</fullName>
        <ecNumber evidence="3">2.7.13.3</ecNumber>
    </recommendedName>
</protein>
<dbReference type="InterPro" id="IPR000700">
    <property type="entry name" value="PAS-assoc_C"/>
</dbReference>
<evidence type="ECO:0000259" key="10">
    <source>
        <dbReference type="PROSITE" id="PS50109"/>
    </source>
</evidence>
<dbReference type="InterPro" id="IPR036097">
    <property type="entry name" value="HisK_dim/P_sf"/>
</dbReference>
<dbReference type="FunFam" id="3.30.565.10:FF:000006">
    <property type="entry name" value="Sensor histidine kinase WalK"/>
    <property type="match status" value="1"/>
</dbReference>
<dbReference type="PRINTS" id="PR00344">
    <property type="entry name" value="BCTRLSENSOR"/>
</dbReference>
<keyword evidence="5" id="KW-0808">Transferase</keyword>
<evidence type="ECO:0000256" key="9">
    <source>
        <dbReference type="SAM" id="Phobius"/>
    </source>
</evidence>
<dbReference type="InterPro" id="IPR050351">
    <property type="entry name" value="BphY/WalK/GraS-like"/>
</dbReference>
<keyword evidence="14" id="KW-1185">Reference proteome</keyword>
<dbReference type="PANTHER" id="PTHR42878:SF15">
    <property type="entry name" value="BACTERIOPHYTOCHROME"/>
    <property type="match status" value="1"/>
</dbReference>
<proteinExistence type="predicted"/>
<dbReference type="SMART" id="SM00091">
    <property type="entry name" value="PAS"/>
    <property type="match status" value="1"/>
</dbReference>
<dbReference type="Gene3D" id="3.30.450.20">
    <property type="entry name" value="PAS domain"/>
    <property type="match status" value="1"/>
</dbReference>
<dbReference type="GO" id="GO:0000155">
    <property type="term" value="F:phosphorelay sensor kinase activity"/>
    <property type="evidence" value="ECO:0007669"/>
    <property type="project" value="InterPro"/>
</dbReference>
<dbReference type="AlphaFoldDB" id="A0AAN1SYX5"/>
<keyword evidence="7 9" id="KW-0472">Membrane</keyword>
<dbReference type="GO" id="GO:0006355">
    <property type="term" value="P:regulation of DNA-templated transcription"/>
    <property type="evidence" value="ECO:0007669"/>
    <property type="project" value="InterPro"/>
</dbReference>
<dbReference type="InterPro" id="IPR033425">
    <property type="entry name" value="MASE3"/>
</dbReference>
<dbReference type="GO" id="GO:0030295">
    <property type="term" value="F:protein kinase activator activity"/>
    <property type="evidence" value="ECO:0007669"/>
    <property type="project" value="TreeGrafter"/>
</dbReference>
<dbReference type="SUPFAM" id="SSF55874">
    <property type="entry name" value="ATPase domain of HSP90 chaperone/DNA topoisomerase II/histidine kinase"/>
    <property type="match status" value="1"/>
</dbReference>
<dbReference type="CDD" id="cd00130">
    <property type="entry name" value="PAS"/>
    <property type="match status" value="1"/>
</dbReference>
<dbReference type="SMART" id="SM00388">
    <property type="entry name" value="HisKA"/>
    <property type="match status" value="1"/>
</dbReference>
<dbReference type="SMART" id="SM00387">
    <property type="entry name" value="HATPase_c"/>
    <property type="match status" value="1"/>
</dbReference>
<dbReference type="KEGG" id="fku:FGKAn22_13330"/>
<dbReference type="CDD" id="cd00082">
    <property type="entry name" value="HisKA"/>
    <property type="match status" value="1"/>
</dbReference>
<dbReference type="SUPFAM" id="SSF47384">
    <property type="entry name" value="Homodimeric domain of signal transducing histidine kinase"/>
    <property type="match status" value="1"/>
</dbReference>
<dbReference type="InterPro" id="IPR003594">
    <property type="entry name" value="HATPase_dom"/>
</dbReference>
<dbReference type="SMART" id="SM00086">
    <property type="entry name" value="PAC"/>
    <property type="match status" value="1"/>
</dbReference>
<accession>A0AAN1SYX5</accession>
<dbReference type="EMBL" id="AP019536">
    <property type="protein sequence ID" value="BBI99640.1"/>
    <property type="molecule type" value="Genomic_DNA"/>
</dbReference>
<dbReference type="FunFam" id="1.10.287.130:FF:000070">
    <property type="entry name" value="Histidine kinase sensor protein"/>
    <property type="match status" value="1"/>
</dbReference>
<dbReference type="PANTHER" id="PTHR42878">
    <property type="entry name" value="TWO-COMPONENT HISTIDINE KINASE"/>
    <property type="match status" value="1"/>
</dbReference>
<feature type="domain" description="PAC" evidence="12">
    <location>
        <begin position="364"/>
        <end position="416"/>
    </location>
</feature>